<proteinExistence type="predicted"/>
<dbReference type="OrthoDB" id="10509143at2759"/>
<dbReference type="SUPFAM" id="SSF82199">
    <property type="entry name" value="SET domain"/>
    <property type="match status" value="1"/>
</dbReference>
<reference evidence="2 3" key="1">
    <citation type="submission" date="2015-01" db="EMBL/GenBank/DDBJ databases">
        <title>The Genome Sequence of Exophiala oligosperma CBS72588.</title>
        <authorList>
            <consortium name="The Broad Institute Genomics Platform"/>
            <person name="Cuomo C."/>
            <person name="de Hoog S."/>
            <person name="Gorbushina A."/>
            <person name="Stielow B."/>
            <person name="Teixiera M."/>
            <person name="Abouelleil A."/>
            <person name="Chapman S.B."/>
            <person name="Priest M."/>
            <person name="Young S.K."/>
            <person name="Wortman J."/>
            <person name="Nusbaum C."/>
            <person name="Birren B."/>
        </authorList>
    </citation>
    <scope>NUCLEOTIDE SEQUENCE [LARGE SCALE GENOMIC DNA]</scope>
    <source>
        <strain evidence="2 3">CBS 72588</strain>
    </source>
</reference>
<evidence type="ECO:0000313" key="3">
    <source>
        <dbReference type="Proteomes" id="UP000053342"/>
    </source>
</evidence>
<dbReference type="GeneID" id="27363701"/>
<dbReference type="PROSITE" id="PS50280">
    <property type="entry name" value="SET"/>
    <property type="match status" value="1"/>
</dbReference>
<dbReference type="RefSeq" id="XP_016256287.1">
    <property type="nucleotide sequence ID" value="XM_016413335.1"/>
</dbReference>
<sequence length="324" mass="37009">MSEILSSTNSPPHATTRAPVVWTILKPTAPAPSTERGVLQTVDVTRQRANACFKAASVCHAVMGAVRPNRFLLTASQVVADVLHAAKIQARKEDIPKSACIGKYEGDVVLDVEYNSRIKLHDKMTCMALSKYHSIDGAFNELMVFMNHQPKSRANTRFAYERSAQGKEIRVYSTKLIRRGQEVYVFYGENFSFRPSLPLPTLYYRGLEILVGMFVFVRNKTPDPWIGHVTEISSNAKHITVEWMCNVNNIEDADPYRYHRCPDEMFLTPFRDRIDVDTIEDIAEINFHHDERHCDTICWRQHYNSTTGQFIPERLSPGFIKLAI</sequence>
<dbReference type="Gene3D" id="2.30.30.490">
    <property type="match status" value="1"/>
</dbReference>
<dbReference type="AlphaFoldDB" id="A0A0D2A6Y8"/>
<dbReference type="CDD" id="cd08161">
    <property type="entry name" value="SET"/>
    <property type="match status" value="1"/>
</dbReference>
<dbReference type="HOGENOM" id="CLU_857972_0_0_1"/>
<evidence type="ECO:0000313" key="2">
    <source>
        <dbReference type="EMBL" id="KIW36071.1"/>
    </source>
</evidence>
<dbReference type="Proteomes" id="UP000053342">
    <property type="component" value="Unassembled WGS sequence"/>
</dbReference>
<gene>
    <name evidence="2" type="ORF">PV06_11627</name>
</gene>
<organism evidence="2 3">
    <name type="scientific">Exophiala oligosperma</name>
    <dbReference type="NCBI Taxonomy" id="215243"/>
    <lineage>
        <taxon>Eukaryota</taxon>
        <taxon>Fungi</taxon>
        <taxon>Dikarya</taxon>
        <taxon>Ascomycota</taxon>
        <taxon>Pezizomycotina</taxon>
        <taxon>Eurotiomycetes</taxon>
        <taxon>Chaetothyriomycetidae</taxon>
        <taxon>Chaetothyriales</taxon>
        <taxon>Herpotrichiellaceae</taxon>
        <taxon>Exophiala</taxon>
    </lineage>
</organism>
<accession>A0A0D2A6Y8</accession>
<evidence type="ECO:0000259" key="1">
    <source>
        <dbReference type="PROSITE" id="PS50280"/>
    </source>
</evidence>
<dbReference type="InterPro" id="IPR001214">
    <property type="entry name" value="SET_dom"/>
</dbReference>
<dbReference type="InterPro" id="IPR043151">
    <property type="entry name" value="BAH_sf"/>
</dbReference>
<dbReference type="InterPro" id="IPR046341">
    <property type="entry name" value="SET_dom_sf"/>
</dbReference>
<feature type="domain" description="SET" evidence="1">
    <location>
        <begin position="69"/>
        <end position="188"/>
    </location>
</feature>
<name>A0A0D2A6Y8_9EURO</name>
<protein>
    <recommendedName>
        <fullName evidence="1">SET domain-containing protein</fullName>
    </recommendedName>
</protein>
<dbReference type="EMBL" id="KN847377">
    <property type="protein sequence ID" value="KIW36071.1"/>
    <property type="molecule type" value="Genomic_DNA"/>
</dbReference>
<dbReference type="Pfam" id="PF00856">
    <property type="entry name" value="SET"/>
    <property type="match status" value="1"/>
</dbReference>
<dbReference type="VEuPathDB" id="FungiDB:PV06_11627"/>
<keyword evidence="3" id="KW-1185">Reference proteome</keyword>
<dbReference type="Gene3D" id="2.170.270.10">
    <property type="entry name" value="SET domain"/>
    <property type="match status" value="1"/>
</dbReference>